<sequence length="448" mass="51263">MTEAYLTVEALTKYIKRKFEADPYLRKVYVKGELSNVKLHSSGHLYFTLKDDKAQIKGIMYARHAGQLKFHVENGMNVLIEGDINVYERGGNYQFYATKMEPDGVGSLYLAFEQLKEQLHKEGLFDERFKQPIKKYPQAIGVITATTGAAIQDICTTLKRHYPLANVYIFPTLVQGKRAAASIVQSIRHANTMADIDTLIVGRGGGSIEDLWAFNEEIVARAIFESRIPIISGVGHETDTTIADFAADLRAPTPTGAAKMAVPDIMDLAQHIRSLETRFVQRMRVQLETATMRLKKVTESYPMMYPERLYRPFDERLARLEDQLSLNYERQMTREQQRLERLTAKLARYIPTQQLQYEGQRLTNLEHRLQQATMQQVNRKQRQFEHVLRTMSALNPLSIMERGYSIVYNEQHEVVMSTQHVAPGDQLTIDVADGQIKTTVINTAQKED</sequence>
<comment type="catalytic activity">
    <reaction evidence="5 6">
        <text>Exonucleolytic cleavage in either 5'- to 3'- or 3'- to 5'-direction to yield nucleoside 5'-phosphates.</text>
        <dbReference type="EC" id="3.1.11.6"/>
    </reaction>
</comment>
<dbReference type="InterPro" id="IPR025824">
    <property type="entry name" value="OB-fold_nuc-bd_dom"/>
</dbReference>
<reference evidence="9 10" key="1">
    <citation type="submission" date="2014-11" db="EMBL/GenBank/DDBJ databases">
        <title>Genome sequence and analysis of novel Kurthia sp.</title>
        <authorList>
            <person name="Lawson J.N."/>
            <person name="Gonzalez J.E."/>
            <person name="Rinauldi L."/>
            <person name="Xuan Z."/>
            <person name="Firman A."/>
            <person name="Shaddox L."/>
            <person name="Trudeau A."/>
            <person name="Shah S."/>
            <person name="Reiman D."/>
        </authorList>
    </citation>
    <scope>NUCLEOTIDE SEQUENCE [LARGE SCALE GENOMIC DNA]</scope>
    <source>
        <strain evidence="9 10">3B1D</strain>
    </source>
</reference>
<dbReference type="InterPro" id="IPR003753">
    <property type="entry name" value="Exonuc_VII_L"/>
</dbReference>
<evidence type="ECO:0000256" key="5">
    <source>
        <dbReference type="HAMAP-Rule" id="MF_00378"/>
    </source>
</evidence>
<dbReference type="GO" id="GO:0008855">
    <property type="term" value="F:exodeoxyribonuclease VII activity"/>
    <property type="evidence" value="ECO:0007669"/>
    <property type="project" value="UniProtKB-UniRule"/>
</dbReference>
<evidence type="ECO:0000256" key="4">
    <source>
        <dbReference type="ARBA" id="ARBA00022839"/>
    </source>
</evidence>
<dbReference type="Pfam" id="PF02601">
    <property type="entry name" value="Exonuc_VII_L"/>
    <property type="match status" value="1"/>
</dbReference>
<dbReference type="PANTHER" id="PTHR30008:SF0">
    <property type="entry name" value="EXODEOXYRIBONUCLEASE 7 LARGE SUBUNIT"/>
    <property type="match status" value="1"/>
</dbReference>
<keyword evidence="2 5" id="KW-0540">Nuclease</keyword>
<feature type="domain" description="Exonuclease VII large subunit C-terminal" evidence="7">
    <location>
        <begin position="124"/>
        <end position="438"/>
    </location>
</feature>
<dbReference type="InterPro" id="IPR020579">
    <property type="entry name" value="Exonuc_VII_lsu_C"/>
</dbReference>
<dbReference type="HAMAP" id="MF_00378">
    <property type="entry name" value="Exonuc_7_L"/>
    <property type="match status" value="1"/>
</dbReference>
<keyword evidence="1 5" id="KW-0963">Cytoplasm</keyword>
<dbReference type="PANTHER" id="PTHR30008">
    <property type="entry name" value="EXODEOXYRIBONUCLEASE 7 LARGE SUBUNIT"/>
    <property type="match status" value="1"/>
</dbReference>
<keyword evidence="3 5" id="KW-0378">Hydrolase</keyword>
<dbReference type="AlphaFoldDB" id="A0A433RVQ3"/>
<comment type="caution">
    <text evidence="9">The sequence shown here is derived from an EMBL/GenBank/DDBJ whole genome shotgun (WGS) entry which is preliminary data.</text>
</comment>
<dbReference type="Proteomes" id="UP000288623">
    <property type="component" value="Unassembled WGS sequence"/>
</dbReference>
<dbReference type="RefSeq" id="WP_126990254.1">
    <property type="nucleotide sequence ID" value="NZ_JTFC01000026.1"/>
</dbReference>
<proteinExistence type="inferred from homology"/>
<protein>
    <recommendedName>
        <fullName evidence="5">Exodeoxyribonuclease 7 large subunit</fullName>
        <ecNumber evidence="5">3.1.11.6</ecNumber>
    </recommendedName>
    <alternativeName>
        <fullName evidence="5">Exodeoxyribonuclease VII large subunit</fullName>
        <shortName evidence="5">Exonuclease VII large subunit</shortName>
    </alternativeName>
</protein>
<dbReference type="GO" id="GO:0006308">
    <property type="term" value="P:DNA catabolic process"/>
    <property type="evidence" value="ECO:0007669"/>
    <property type="project" value="UniProtKB-UniRule"/>
</dbReference>
<evidence type="ECO:0000259" key="7">
    <source>
        <dbReference type="Pfam" id="PF02601"/>
    </source>
</evidence>
<evidence type="ECO:0000259" key="8">
    <source>
        <dbReference type="Pfam" id="PF13742"/>
    </source>
</evidence>
<dbReference type="GO" id="GO:0009318">
    <property type="term" value="C:exodeoxyribonuclease VII complex"/>
    <property type="evidence" value="ECO:0007669"/>
    <property type="project" value="UniProtKB-UniRule"/>
</dbReference>
<dbReference type="NCBIfam" id="TIGR00237">
    <property type="entry name" value="xseA"/>
    <property type="match status" value="1"/>
</dbReference>
<evidence type="ECO:0000256" key="2">
    <source>
        <dbReference type="ARBA" id="ARBA00022722"/>
    </source>
</evidence>
<comment type="subunit">
    <text evidence="5">Heterooligomer composed of large and small subunits.</text>
</comment>
<organism evidence="9 10">
    <name type="scientific">Candidatus Kurthia intestinigallinarum</name>
    <dbReference type="NCBI Taxonomy" id="1562256"/>
    <lineage>
        <taxon>Bacteria</taxon>
        <taxon>Bacillati</taxon>
        <taxon>Bacillota</taxon>
        <taxon>Bacilli</taxon>
        <taxon>Bacillales</taxon>
        <taxon>Caryophanaceae</taxon>
        <taxon>Kurthia</taxon>
    </lineage>
</organism>
<dbReference type="GO" id="GO:0005737">
    <property type="term" value="C:cytoplasm"/>
    <property type="evidence" value="ECO:0007669"/>
    <property type="project" value="UniProtKB-SubCell"/>
</dbReference>
<dbReference type="OrthoDB" id="9802795at2"/>
<name>A0A433RVQ3_9BACL</name>
<evidence type="ECO:0000313" key="10">
    <source>
        <dbReference type="Proteomes" id="UP000288623"/>
    </source>
</evidence>
<comment type="similarity">
    <text evidence="5 6">Belongs to the XseA family.</text>
</comment>
<dbReference type="CDD" id="cd04489">
    <property type="entry name" value="ExoVII_LU_OBF"/>
    <property type="match status" value="1"/>
</dbReference>
<feature type="domain" description="OB-fold nucleic acid binding" evidence="8">
    <location>
        <begin position="6"/>
        <end position="101"/>
    </location>
</feature>
<evidence type="ECO:0000256" key="1">
    <source>
        <dbReference type="ARBA" id="ARBA00022490"/>
    </source>
</evidence>
<dbReference type="EC" id="3.1.11.6" evidence="5"/>
<accession>A0A433RVQ3</accession>
<dbReference type="GO" id="GO:0003676">
    <property type="term" value="F:nucleic acid binding"/>
    <property type="evidence" value="ECO:0007669"/>
    <property type="project" value="InterPro"/>
</dbReference>
<keyword evidence="4 5" id="KW-0269">Exonuclease</keyword>
<dbReference type="Pfam" id="PF13742">
    <property type="entry name" value="tRNA_anti_2"/>
    <property type="match status" value="1"/>
</dbReference>
<evidence type="ECO:0000313" key="9">
    <source>
        <dbReference type="EMBL" id="RUS57350.1"/>
    </source>
</evidence>
<evidence type="ECO:0000256" key="6">
    <source>
        <dbReference type="RuleBase" id="RU004355"/>
    </source>
</evidence>
<dbReference type="EMBL" id="JTFC01000026">
    <property type="protein sequence ID" value="RUS57350.1"/>
    <property type="molecule type" value="Genomic_DNA"/>
</dbReference>
<comment type="subcellular location">
    <subcellularLocation>
        <location evidence="5 6">Cytoplasm</location>
    </subcellularLocation>
</comment>
<comment type="function">
    <text evidence="5">Bidirectionally degrades single-stranded DNA into large acid-insoluble oligonucleotides, which are then degraded further into small acid-soluble oligonucleotides.</text>
</comment>
<evidence type="ECO:0000256" key="3">
    <source>
        <dbReference type="ARBA" id="ARBA00022801"/>
    </source>
</evidence>
<gene>
    <name evidence="5" type="primary">xseA</name>
    <name evidence="9" type="ORF">QI30_07160</name>
</gene>
<keyword evidence="10" id="KW-1185">Reference proteome</keyword>